<protein>
    <recommendedName>
        <fullName evidence="4">Peptidase aspartic</fullName>
    </recommendedName>
</protein>
<dbReference type="InterPro" id="IPR001969">
    <property type="entry name" value="Aspartic_peptidase_AS"/>
</dbReference>
<dbReference type="Pfam" id="PF13650">
    <property type="entry name" value="Asp_protease_2"/>
    <property type="match status" value="1"/>
</dbReference>
<dbReference type="SUPFAM" id="SSF50630">
    <property type="entry name" value="Acid proteases"/>
    <property type="match status" value="2"/>
</dbReference>
<name>A0A328AXV1_9CAUL</name>
<dbReference type="CDD" id="cd00303">
    <property type="entry name" value="retropepsin_like"/>
    <property type="match status" value="1"/>
</dbReference>
<dbReference type="Pfam" id="PF13975">
    <property type="entry name" value="gag-asp_proteas"/>
    <property type="match status" value="1"/>
</dbReference>
<dbReference type="Gene3D" id="2.40.70.10">
    <property type="entry name" value="Acid Proteases"/>
    <property type="match status" value="2"/>
</dbReference>
<evidence type="ECO:0000256" key="1">
    <source>
        <dbReference type="SAM" id="MobiDB-lite"/>
    </source>
</evidence>
<dbReference type="AlphaFoldDB" id="A0A328AXV1"/>
<dbReference type="OrthoDB" id="107347at2"/>
<accession>A0A328AXV1</accession>
<proteinExistence type="predicted"/>
<comment type="caution">
    <text evidence="2">The sequence shown here is derived from an EMBL/GenBank/DDBJ whole genome shotgun (WGS) entry which is preliminary data.</text>
</comment>
<feature type="region of interest" description="Disordered" evidence="1">
    <location>
        <begin position="310"/>
        <end position="329"/>
    </location>
</feature>
<evidence type="ECO:0000313" key="3">
    <source>
        <dbReference type="Proteomes" id="UP000249725"/>
    </source>
</evidence>
<dbReference type="EMBL" id="QFYR01000001">
    <property type="protein sequence ID" value="RAK57668.1"/>
    <property type="molecule type" value="Genomic_DNA"/>
</dbReference>
<reference evidence="3" key="1">
    <citation type="submission" date="2018-05" db="EMBL/GenBank/DDBJ databases">
        <authorList>
            <person name="Li X."/>
        </authorList>
    </citation>
    <scope>NUCLEOTIDE SEQUENCE [LARGE SCALE GENOMIC DNA]</scope>
    <source>
        <strain evidence="3">YIM 73061</strain>
    </source>
</reference>
<gene>
    <name evidence="2" type="ORF">DJ018_07000</name>
</gene>
<dbReference type="RefSeq" id="WP_111514119.1">
    <property type="nucleotide sequence ID" value="NZ_QFYR01000001.1"/>
</dbReference>
<dbReference type="PROSITE" id="PS00141">
    <property type="entry name" value="ASP_PROTEASE"/>
    <property type="match status" value="1"/>
</dbReference>
<dbReference type="Proteomes" id="UP000249725">
    <property type="component" value="Unassembled WGS sequence"/>
</dbReference>
<keyword evidence="3" id="KW-1185">Reference proteome</keyword>
<dbReference type="GO" id="GO:0004190">
    <property type="term" value="F:aspartic-type endopeptidase activity"/>
    <property type="evidence" value="ECO:0007669"/>
    <property type="project" value="InterPro"/>
</dbReference>
<dbReference type="InterPro" id="IPR021109">
    <property type="entry name" value="Peptidase_aspartic_dom_sf"/>
</dbReference>
<evidence type="ECO:0008006" key="4">
    <source>
        <dbReference type="Google" id="ProtNLM"/>
    </source>
</evidence>
<evidence type="ECO:0000313" key="2">
    <source>
        <dbReference type="EMBL" id="RAK57668.1"/>
    </source>
</evidence>
<organism evidence="2 3">
    <name type="scientific">Phenylobacterium deserti</name>
    <dbReference type="NCBI Taxonomy" id="1914756"/>
    <lineage>
        <taxon>Bacteria</taxon>
        <taxon>Pseudomonadati</taxon>
        <taxon>Pseudomonadota</taxon>
        <taxon>Alphaproteobacteria</taxon>
        <taxon>Caulobacterales</taxon>
        <taxon>Caulobacteraceae</taxon>
        <taxon>Phenylobacterium</taxon>
    </lineage>
</organism>
<sequence length="329" mass="34568">MSPPRPHRRNVLGQLLLLGAGGAAIWAARNHLLWPDPEVAFTGGAASSGWIDLPARGGLVDLPARIKGVWFRAVVDSGAQYSAIDAALAQRLKLPAATPIPMVAFGVSGQPSITRSVTLDLDVGDDRAMQITGLRAATLNLSPLSGLTAQPFSMLLGRDFLRAVAADIDFPRRRAAFFKPDAWTAPQGAVAAPVQMRNGALFAAVKVEDAPPVEVMVDTGATGALALSEEAAQAAGLFDGRDVQRTHSITLGGVSQDRIVRAERIGFAGQVFPDVPVQIYSPSLKAAIPGGLLGLGVLGRYRVGMDLGRGRLHLQGPAPGPAPARRRRR</sequence>
<dbReference type="GO" id="GO:0006508">
    <property type="term" value="P:proteolysis"/>
    <property type="evidence" value="ECO:0007669"/>
    <property type="project" value="InterPro"/>
</dbReference>